<feature type="transmembrane region" description="Helical" evidence="2">
    <location>
        <begin position="131"/>
        <end position="158"/>
    </location>
</feature>
<evidence type="ECO:0000256" key="2">
    <source>
        <dbReference type="SAM" id="Phobius"/>
    </source>
</evidence>
<feature type="transmembrane region" description="Helical" evidence="2">
    <location>
        <begin position="179"/>
        <end position="204"/>
    </location>
</feature>
<dbReference type="RefSeq" id="XP_006821403.1">
    <property type="nucleotide sequence ID" value="XM_006821340.1"/>
</dbReference>
<dbReference type="GeneID" id="100371786"/>
<feature type="region of interest" description="Disordered" evidence="1">
    <location>
        <begin position="266"/>
        <end position="288"/>
    </location>
</feature>
<keyword evidence="2" id="KW-0812">Transmembrane</keyword>
<protein>
    <submittedName>
        <fullName evidence="4">Transmembrane protein 110-like</fullName>
    </submittedName>
</protein>
<feature type="transmembrane region" description="Helical" evidence="2">
    <location>
        <begin position="107"/>
        <end position="125"/>
    </location>
</feature>
<organism evidence="3 4">
    <name type="scientific">Saccoglossus kowalevskii</name>
    <name type="common">Acorn worm</name>
    <dbReference type="NCBI Taxonomy" id="10224"/>
    <lineage>
        <taxon>Eukaryota</taxon>
        <taxon>Metazoa</taxon>
        <taxon>Hemichordata</taxon>
        <taxon>Enteropneusta</taxon>
        <taxon>Harrimaniidae</taxon>
        <taxon>Saccoglossus</taxon>
    </lineage>
</organism>
<feature type="transmembrane region" description="Helical" evidence="2">
    <location>
        <begin position="224"/>
        <end position="243"/>
    </location>
</feature>
<dbReference type="Pfam" id="PF12400">
    <property type="entry name" value="STIMATE"/>
    <property type="match status" value="1"/>
</dbReference>
<proteinExistence type="predicted"/>
<sequence>MAKLSQLTNYQPIHVSIAVTESRNQECTRAAFTMNRTLGVDDITVNVADVRLHPHCDHGALTDPFGIFIQGILAVVAFSTLMLKRLREPKIERRPWRIWFYDTSKQALGALVIHFANVFLADIFHGDPCTWYIINFLLDSTVGLFFIYAGLTITQVIVRSQHCYSLRFGEYGEPPSCNAWIGQCGLYILVVIIEKVLITLLVQFKFWDEVSFILSPIRDPRLEVAIVMLIIPFVVNAIMFWVVDNILMRKRRKKTIEFELIPQSSSKSVKYSRQVHEKDSENGSESEVLITVDDDKYASSDDVKNKLIPQKTG</sequence>
<keyword evidence="3" id="KW-1185">Reference proteome</keyword>
<name>A0ABM0MN12_SACKO</name>
<keyword evidence="2" id="KW-1133">Transmembrane helix</keyword>
<evidence type="ECO:0000256" key="1">
    <source>
        <dbReference type="SAM" id="MobiDB-lite"/>
    </source>
</evidence>
<dbReference type="Proteomes" id="UP000694865">
    <property type="component" value="Unplaced"/>
</dbReference>
<evidence type="ECO:0000313" key="3">
    <source>
        <dbReference type="Proteomes" id="UP000694865"/>
    </source>
</evidence>
<feature type="transmembrane region" description="Helical" evidence="2">
    <location>
        <begin position="67"/>
        <end position="86"/>
    </location>
</feature>
<accession>A0ABM0MN12</accession>
<keyword evidence="2" id="KW-0472">Membrane</keyword>
<dbReference type="PANTHER" id="PTHR31735">
    <property type="entry name" value="VACUOLAR MEMBRANE PROTEIN YPL162C"/>
    <property type="match status" value="1"/>
</dbReference>
<dbReference type="PANTHER" id="PTHR31735:SF1">
    <property type="entry name" value="VACUOLAR MEMBRANE PROTEIN YPL162C"/>
    <property type="match status" value="1"/>
</dbReference>
<evidence type="ECO:0000313" key="4">
    <source>
        <dbReference type="RefSeq" id="XP_006821403.1"/>
    </source>
</evidence>
<reference evidence="4" key="1">
    <citation type="submission" date="2025-08" db="UniProtKB">
        <authorList>
            <consortium name="RefSeq"/>
        </authorList>
    </citation>
    <scope>IDENTIFICATION</scope>
    <source>
        <tissue evidence="4">Testes</tissue>
    </source>
</reference>
<dbReference type="InterPro" id="IPR022127">
    <property type="entry name" value="STIMATE/YPL162C"/>
</dbReference>
<gene>
    <name evidence="4" type="primary">LOC100371786</name>
</gene>